<keyword evidence="1" id="KW-1133">Transmembrane helix</keyword>
<reference evidence="3 4" key="1">
    <citation type="submission" date="2016-10" db="EMBL/GenBank/DDBJ databases">
        <authorList>
            <person name="de Groot N.N."/>
        </authorList>
    </citation>
    <scope>NUCLEOTIDE SEQUENCE [LARGE SCALE GENOMIC DNA]</scope>
    <source>
        <strain evidence="3 4">CGMCC 1.10238</strain>
    </source>
</reference>
<dbReference type="Proteomes" id="UP000198809">
    <property type="component" value="Unassembled WGS sequence"/>
</dbReference>
<proteinExistence type="predicted"/>
<evidence type="ECO:0000313" key="2">
    <source>
        <dbReference type="EMBL" id="QWU17060.1"/>
    </source>
</evidence>
<dbReference type="OrthoDB" id="9808870at2"/>
<feature type="transmembrane region" description="Helical" evidence="1">
    <location>
        <begin position="343"/>
        <end position="363"/>
    </location>
</feature>
<dbReference type="Proteomes" id="UP000683429">
    <property type="component" value="Chromosome"/>
</dbReference>
<gene>
    <name evidence="2" type="ORF">KP014_07690</name>
    <name evidence="3" type="ORF">SAMN04487895_1109</name>
</gene>
<protein>
    <submittedName>
        <fullName evidence="3">HupE / UreJ protein</fullName>
    </submittedName>
    <submittedName>
        <fullName evidence="2">HupE/UreJ family protein</fullName>
    </submittedName>
</protein>
<accession>A0A1H8RNL6</accession>
<feature type="transmembrane region" description="Helical" evidence="1">
    <location>
        <begin position="251"/>
        <end position="270"/>
    </location>
</feature>
<feature type="transmembrane region" description="Helical" evidence="1">
    <location>
        <begin position="200"/>
        <end position="217"/>
    </location>
</feature>
<dbReference type="RefSeq" id="WP_090834378.1">
    <property type="nucleotide sequence ID" value="NZ_CP076607.1"/>
</dbReference>
<name>A0A1H8RNL6_9BACL</name>
<evidence type="ECO:0000256" key="1">
    <source>
        <dbReference type="SAM" id="Phobius"/>
    </source>
</evidence>
<dbReference type="EMBL" id="CP076607">
    <property type="protein sequence ID" value="QWU17060.1"/>
    <property type="molecule type" value="Genomic_DNA"/>
</dbReference>
<dbReference type="AlphaFoldDB" id="A0A1H8RNL6"/>
<evidence type="ECO:0000313" key="4">
    <source>
        <dbReference type="Proteomes" id="UP000198809"/>
    </source>
</evidence>
<keyword evidence="1" id="KW-0472">Membrane</keyword>
<keyword evidence="5" id="KW-1185">Reference proteome</keyword>
<reference evidence="2 5" key="2">
    <citation type="submission" date="2021-06" db="EMBL/GenBank/DDBJ databases">
        <title>Whole genome sequence of Paenibacillus sophorae DSM23020 for comparative genomics.</title>
        <authorList>
            <person name="Kim M.-J."/>
            <person name="Lee G."/>
            <person name="Shin J.-H."/>
        </authorList>
    </citation>
    <scope>NUCLEOTIDE SEQUENCE [LARGE SCALE GENOMIC DNA]</scope>
    <source>
        <strain evidence="2 5">DSM 23020</strain>
    </source>
</reference>
<keyword evidence="1" id="KW-0812">Transmembrane</keyword>
<dbReference type="EMBL" id="FODH01000010">
    <property type="protein sequence ID" value="SEO67563.1"/>
    <property type="molecule type" value="Genomic_DNA"/>
</dbReference>
<evidence type="ECO:0000313" key="5">
    <source>
        <dbReference type="Proteomes" id="UP000683429"/>
    </source>
</evidence>
<feature type="transmembrane region" description="Helical" evidence="1">
    <location>
        <begin position="306"/>
        <end position="336"/>
    </location>
</feature>
<organism evidence="3 4">
    <name type="scientific">Paenibacillus sophorae</name>
    <dbReference type="NCBI Taxonomy" id="1333845"/>
    <lineage>
        <taxon>Bacteria</taxon>
        <taxon>Bacillati</taxon>
        <taxon>Bacillota</taxon>
        <taxon>Bacilli</taxon>
        <taxon>Bacillales</taxon>
        <taxon>Paenibacillaceae</taxon>
        <taxon>Paenibacillus</taxon>
    </lineage>
</organism>
<sequence>MNIKWGRRLAVFFSMLGFIFALGAPVSLAHGNNSLAYSDISAGDGFIKYVLQIDMYDLRAAATPNDPDIGLSTPEVLERFATGSRTEVEQYLLSHTSLYADSLPLEGKLTDLRIIQKENEPQPFAEAVITYPVDRVPKSFFLHYDLVFDSDQWHINYVTVTLGDLKKEAVIVNELKDIQVGGTSLNDTASHFVQLGIGRLLKGIESLLFIMLLLTGCRSLKQSLAATAVFAAAISLSLALTALGITEMPASFTVSILPLSLICAALILLLNLSSFKLLITLAGLFGLMHGFGFAVTLYGLRADDGYFAASWTAFIVGIGAGLVIAAAVWYTAILLLRKIGRSVPALQAAAGLFGLIVFIIKAYA</sequence>
<feature type="transmembrane region" description="Helical" evidence="1">
    <location>
        <begin position="224"/>
        <end position="245"/>
    </location>
</feature>
<dbReference type="STRING" id="1333845.SAMN04487895_1109"/>
<dbReference type="InterPro" id="IPR032809">
    <property type="entry name" value="Put_HupE_UreJ"/>
</dbReference>
<feature type="transmembrane region" description="Helical" evidence="1">
    <location>
        <begin position="277"/>
        <end position="300"/>
    </location>
</feature>
<dbReference type="Pfam" id="PF13795">
    <property type="entry name" value="HupE_UreJ_2"/>
    <property type="match status" value="1"/>
</dbReference>
<evidence type="ECO:0000313" key="3">
    <source>
        <dbReference type="EMBL" id="SEO67563.1"/>
    </source>
</evidence>